<sequence>MAATPYPAPISNRFAQLDWTHIEAQLWAFGYVHIPAVLTPSECDGLVQLYPDASYFRSRIDMARYRYGIGEYQYFDAPLPQIVQELRMDAYPPLAAIANRWQEALGLAEHYPANLRSFLAQCRAHGQTKPTPLLLRYEADGYNCLHQDLYGEIAFPLQMACFLSQPERDYTGGAFLLVEQRPRAQSRGEALTPGQGDIMIFTTRYRPVAGKRGYYRVTMRHGVSRILSGSRYTLGIIFHDAS</sequence>
<reference evidence="1 2" key="1">
    <citation type="journal article" date="2014" name="Nature">
        <title>An environmental bacterial taxon with a large and distinct metabolic repertoire.</title>
        <authorList>
            <person name="Wilson M.C."/>
            <person name="Mori T."/>
            <person name="Ruckert C."/>
            <person name="Uria A.R."/>
            <person name="Helf M.J."/>
            <person name="Takada K."/>
            <person name="Gernert C."/>
            <person name="Steffens U.A."/>
            <person name="Heycke N."/>
            <person name="Schmitt S."/>
            <person name="Rinke C."/>
            <person name="Helfrich E.J."/>
            <person name="Brachmann A.O."/>
            <person name="Gurgui C."/>
            <person name="Wakimoto T."/>
            <person name="Kracht M."/>
            <person name="Crusemann M."/>
            <person name="Hentschel U."/>
            <person name="Abe I."/>
            <person name="Matsunaga S."/>
            <person name="Kalinowski J."/>
            <person name="Takeyama H."/>
            <person name="Piel J."/>
        </authorList>
    </citation>
    <scope>NUCLEOTIDE SEQUENCE [LARGE SCALE GENOMIC DNA]</scope>
    <source>
        <strain evidence="2">TSY2</strain>
    </source>
</reference>
<dbReference type="PATRIC" id="fig|1429439.4.peg.5643"/>
<dbReference type="EMBL" id="AZHX01001424">
    <property type="protein sequence ID" value="ETX03501.1"/>
    <property type="molecule type" value="Genomic_DNA"/>
</dbReference>
<protein>
    <recommendedName>
        <fullName evidence="3">Prolyl 4-hydroxylase subunit alpha</fullName>
    </recommendedName>
</protein>
<organism evidence="1 2">
    <name type="scientific">Candidatus Entotheonella gemina</name>
    <dbReference type="NCBI Taxonomy" id="1429439"/>
    <lineage>
        <taxon>Bacteria</taxon>
        <taxon>Pseudomonadati</taxon>
        <taxon>Nitrospinota/Tectimicrobiota group</taxon>
        <taxon>Candidatus Tectimicrobiota</taxon>
        <taxon>Candidatus Entotheonellia</taxon>
        <taxon>Candidatus Entotheonellales</taxon>
        <taxon>Candidatus Entotheonellaceae</taxon>
        <taxon>Candidatus Entotheonella</taxon>
    </lineage>
</organism>
<evidence type="ECO:0000313" key="2">
    <source>
        <dbReference type="Proteomes" id="UP000019140"/>
    </source>
</evidence>
<dbReference type="Pfam" id="PF09859">
    <property type="entry name" value="Oxygenase-NA"/>
    <property type="match status" value="1"/>
</dbReference>
<gene>
    <name evidence="1" type="ORF">ETSY2_33300</name>
</gene>
<name>W4M0J1_9BACT</name>
<dbReference type="AlphaFoldDB" id="W4M0J1"/>
<keyword evidence="2" id="KW-1185">Reference proteome</keyword>
<evidence type="ECO:0000313" key="1">
    <source>
        <dbReference type="EMBL" id="ETX03501.1"/>
    </source>
</evidence>
<dbReference type="HOGENOM" id="CLU_073550_0_0_7"/>
<comment type="caution">
    <text evidence="1">The sequence shown here is derived from an EMBL/GenBank/DDBJ whole genome shotgun (WGS) entry which is preliminary data.</text>
</comment>
<dbReference type="Gene3D" id="2.60.120.620">
    <property type="entry name" value="q2cbj1_9rhob like domain"/>
    <property type="match status" value="1"/>
</dbReference>
<dbReference type="Proteomes" id="UP000019140">
    <property type="component" value="Unassembled WGS sequence"/>
</dbReference>
<dbReference type="InterPro" id="IPR018655">
    <property type="entry name" value="DUF2086"/>
</dbReference>
<evidence type="ECO:0008006" key="3">
    <source>
        <dbReference type="Google" id="ProtNLM"/>
    </source>
</evidence>
<proteinExistence type="predicted"/>
<accession>W4M0J1</accession>